<dbReference type="AlphaFoldDB" id="A0A9Q0CUQ0"/>
<protein>
    <recommendedName>
        <fullName evidence="6">WAT1-related protein</fullName>
    </recommendedName>
</protein>
<dbReference type="InterPro" id="IPR037185">
    <property type="entry name" value="EmrE-like"/>
</dbReference>
<gene>
    <name evidence="8" type="ORF">LUZ63_000190</name>
</gene>
<reference evidence="8" key="1">
    <citation type="journal article" date="2022" name="Cell">
        <title>Repeat-based holocentromeres influence genome architecture and karyotype evolution.</title>
        <authorList>
            <person name="Hofstatter P.G."/>
            <person name="Thangavel G."/>
            <person name="Lux T."/>
            <person name="Neumann P."/>
            <person name="Vondrak T."/>
            <person name="Novak P."/>
            <person name="Zhang M."/>
            <person name="Costa L."/>
            <person name="Castellani M."/>
            <person name="Scott A."/>
            <person name="Toegelov H."/>
            <person name="Fuchs J."/>
            <person name="Mata-Sucre Y."/>
            <person name="Dias Y."/>
            <person name="Vanzela A.L.L."/>
            <person name="Huettel B."/>
            <person name="Almeida C.C.S."/>
            <person name="Simkova H."/>
            <person name="Souza G."/>
            <person name="Pedrosa-Harand A."/>
            <person name="Macas J."/>
            <person name="Mayer K.F.X."/>
            <person name="Houben A."/>
            <person name="Marques A."/>
        </authorList>
    </citation>
    <scope>NUCLEOTIDE SEQUENCE</scope>
    <source>
        <strain evidence="8">RhyBre1mFocal</strain>
    </source>
</reference>
<name>A0A9Q0CUQ0_9POAL</name>
<evidence type="ECO:0000256" key="2">
    <source>
        <dbReference type="ARBA" id="ARBA00007635"/>
    </source>
</evidence>
<evidence type="ECO:0000256" key="5">
    <source>
        <dbReference type="ARBA" id="ARBA00023136"/>
    </source>
</evidence>
<dbReference type="InterPro" id="IPR000620">
    <property type="entry name" value="EamA_dom"/>
</dbReference>
<keyword evidence="5 6" id="KW-0472">Membrane</keyword>
<evidence type="ECO:0000256" key="4">
    <source>
        <dbReference type="ARBA" id="ARBA00022989"/>
    </source>
</evidence>
<evidence type="ECO:0000256" key="6">
    <source>
        <dbReference type="RuleBase" id="RU363077"/>
    </source>
</evidence>
<feature type="transmembrane region" description="Helical" evidence="6">
    <location>
        <begin position="73"/>
        <end position="93"/>
    </location>
</feature>
<evidence type="ECO:0000256" key="3">
    <source>
        <dbReference type="ARBA" id="ARBA00022692"/>
    </source>
</evidence>
<keyword evidence="3 6" id="KW-0812">Transmembrane</keyword>
<feature type="transmembrane region" description="Helical" evidence="6">
    <location>
        <begin position="303"/>
        <end position="322"/>
    </location>
</feature>
<accession>A0A9Q0CUQ0</accession>
<feature type="transmembrane region" description="Helical" evidence="6">
    <location>
        <begin position="277"/>
        <end position="297"/>
    </location>
</feature>
<organism evidence="8 9">
    <name type="scientific">Rhynchospora breviuscula</name>
    <dbReference type="NCBI Taxonomy" id="2022672"/>
    <lineage>
        <taxon>Eukaryota</taxon>
        <taxon>Viridiplantae</taxon>
        <taxon>Streptophyta</taxon>
        <taxon>Embryophyta</taxon>
        <taxon>Tracheophyta</taxon>
        <taxon>Spermatophyta</taxon>
        <taxon>Magnoliopsida</taxon>
        <taxon>Liliopsida</taxon>
        <taxon>Poales</taxon>
        <taxon>Cyperaceae</taxon>
        <taxon>Cyperoideae</taxon>
        <taxon>Rhynchosporeae</taxon>
        <taxon>Rhynchospora</taxon>
    </lineage>
</organism>
<dbReference type="Proteomes" id="UP001151287">
    <property type="component" value="Unassembled WGS sequence"/>
</dbReference>
<comment type="caution">
    <text evidence="8">The sequence shown here is derived from an EMBL/GenBank/DDBJ whole genome shotgun (WGS) entry which is preliminary data.</text>
</comment>
<evidence type="ECO:0000313" key="8">
    <source>
        <dbReference type="EMBL" id="KAJ1700411.1"/>
    </source>
</evidence>
<dbReference type="OrthoDB" id="1728340at2759"/>
<comment type="subcellular location">
    <subcellularLocation>
        <location evidence="1 6">Membrane</location>
        <topology evidence="1 6">Multi-pass membrane protein</topology>
    </subcellularLocation>
</comment>
<feature type="transmembrane region" description="Helical" evidence="6">
    <location>
        <begin position="12"/>
        <end position="33"/>
    </location>
</feature>
<dbReference type="SUPFAM" id="SSF103481">
    <property type="entry name" value="Multidrug resistance efflux transporter EmrE"/>
    <property type="match status" value="2"/>
</dbReference>
<feature type="transmembrane region" description="Helical" evidence="6">
    <location>
        <begin position="180"/>
        <end position="200"/>
    </location>
</feature>
<feature type="transmembrane region" description="Helical" evidence="6">
    <location>
        <begin position="105"/>
        <end position="125"/>
    </location>
</feature>
<feature type="domain" description="EamA" evidence="7">
    <location>
        <begin position="12"/>
        <end position="152"/>
    </location>
</feature>
<keyword evidence="9" id="KW-1185">Reference proteome</keyword>
<feature type="transmembrane region" description="Helical" evidence="6">
    <location>
        <begin position="245"/>
        <end position="265"/>
    </location>
</feature>
<dbReference type="EMBL" id="JAMQYH010000001">
    <property type="protein sequence ID" value="KAJ1700411.1"/>
    <property type="molecule type" value="Genomic_DNA"/>
</dbReference>
<sequence>MGFFNLEEQKPLMAMVATQFIYAIMNLVSKAAFNRGFSTMAFVVYRQSIATLFLIPAILLAKHGRISELSLSLKGFGLVFLASLAGATMNQSLYYQGVRLGSPSMAAAMANLIPAITFVMAASVGLERVKLRSLRSWAKIIGTIICVGGAMTMALFKGPRLLNMSFQNLMVIFRTSMDKWIIGGLCLMGSSSFWSLWLILQVPICKSHSDPLSLAAWMCLMSALQSAAVTFFIHPDLSVWRFTSLSDVMACLYAGSFGSAVTFYLQSWCISVRGPLYSAMFNPLSTIITTVLSSILLHEELHIGSLFGAIAIIGGLYIVLWGKAEDLKIMEEQGIKDFAKISISIDKSSNCETDIQHPLLTDKLERGD</sequence>
<feature type="transmembrane region" description="Helical" evidence="6">
    <location>
        <begin position="39"/>
        <end position="61"/>
    </location>
</feature>
<dbReference type="PANTHER" id="PTHR31218">
    <property type="entry name" value="WAT1-RELATED PROTEIN"/>
    <property type="match status" value="1"/>
</dbReference>
<keyword evidence="4 6" id="KW-1133">Transmembrane helix</keyword>
<dbReference type="Pfam" id="PF00892">
    <property type="entry name" value="EamA"/>
    <property type="match status" value="2"/>
</dbReference>
<evidence type="ECO:0000259" key="7">
    <source>
        <dbReference type="Pfam" id="PF00892"/>
    </source>
</evidence>
<dbReference type="GO" id="GO:0016020">
    <property type="term" value="C:membrane"/>
    <property type="evidence" value="ECO:0007669"/>
    <property type="project" value="UniProtKB-SubCell"/>
</dbReference>
<dbReference type="GO" id="GO:0022857">
    <property type="term" value="F:transmembrane transporter activity"/>
    <property type="evidence" value="ECO:0007669"/>
    <property type="project" value="InterPro"/>
</dbReference>
<dbReference type="InterPro" id="IPR030184">
    <property type="entry name" value="WAT1-related"/>
</dbReference>
<comment type="similarity">
    <text evidence="2 6">Belongs to the drug/metabolite transporter (DMT) superfamily. Plant drug/metabolite exporter (P-DME) (TC 2.A.7.4) family.</text>
</comment>
<evidence type="ECO:0000313" key="9">
    <source>
        <dbReference type="Proteomes" id="UP001151287"/>
    </source>
</evidence>
<feature type="transmembrane region" description="Helical" evidence="6">
    <location>
        <begin position="137"/>
        <end position="156"/>
    </location>
</feature>
<feature type="transmembrane region" description="Helical" evidence="6">
    <location>
        <begin position="212"/>
        <end position="233"/>
    </location>
</feature>
<feature type="domain" description="EamA" evidence="7">
    <location>
        <begin position="182"/>
        <end position="320"/>
    </location>
</feature>
<proteinExistence type="inferred from homology"/>
<evidence type="ECO:0000256" key="1">
    <source>
        <dbReference type="ARBA" id="ARBA00004141"/>
    </source>
</evidence>